<dbReference type="Pfam" id="PF01978">
    <property type="entry name" value="TrmB"/>
    <property type="match status" value="1"/>
</dbReference>
<feature type="domain" description="Transcription regulator TrmB N-terminal" evidence="1">
    <location>
        <begin position="12"/>
        <end position="78"/>
    </location>
</feature>
<gene>
    <name evidence="2" type="ORF">EYQ16_00185</name>
</gene>
<dbReference type="SUPFAM" id="SSF46785">
    <property type="entry name" value="Winged helix' DNA-binding domain"/>
    <property type="match status" value="1"/>
</dbReference>
<protein>
    <recommendedName>
        <fullName evidence="1">Transcription regulator TrmB N-terminal domain-containing protein</fullName>
    </recommendedName>
</protein>
<evidence type="ECO:0000313" key="3">
    <source>
        <dbReference type="Proteomes" id="UP000589516"/>
    </source>
</evidence>
<name>A0A7C7ZCK7_9ARCH</name>
<dbReference type="InterPro" id="IPR036390">
    <property type="entry name" value="WH_DNA-bd_sf"/>
</dbReference>
<dbReference type="InterPro" id="IPR002831">
    <property type="entry name" value="Tscrpt_reg_TrmB_N"/>
</dbReference>
<dbReference type="PANTHER" id="PTHR34293:SF1">
    <property type="entry name" value="HTH-TYPE TRANSCRIPTIONAL REGULATOR TRMBL2"/>
    <property type="match status" value="1"/>
</dbReference>
<dbReference type="EMBL" id="DUAV01000002">
    <property type="protein sequence ID" value="HIG62935.1"/>
    <property type="molecule type" value="Genomic_DNA"/>
</dbReference>
<dbReference type="PANTHER" id="PTHR34293">
    <property type="entry name" value="HTH-TYPE TRANSCRIPTIONAL REGULATOR TRMBL2"/>
    <property type="match status" value="1"/>
</dbReference>
<organism evidence="2 3">
    <name type="scientific">Marine Group III euryarchaeote</name>
    <dbReference type="NCBI Taxonomy" id="2173149"/>
    <lineage>
        <taxon>Archaea</taxon>
        <taxon>Methanobacteriati</taxon>
        <taxon>Thermoplasmatota</taxon>
        <taxon>Thermoplasmata</taxon>
        <taxon>Candidatus Thermoprofundales</taxon>
    </lineage>
</organism>
<sequence>MDTTPHRSDAVLHTLGFSEGEAEVYRLLLRAGEASVGDISRGCAFSRARIYGILDNLVARGAAHQVSVHPRTYAPENPRRLAEMRLREVEAACAAAEETLIPLYETQERSYTESVTVRDMGVFQQVEEMCLRATESIDAIAAFLPSAIPDSLCRAFASASHAGVRVRLLFPLGEAPLDLARLPGKYEIRRAATPAAGMFIIDQAELLIGGLEKPESTAHLLGLWLHHEELARLSGQIFETLFEAGEPL</sequence>
<evidence type="ECO:0000259" key="1">
    <source>
        <dbReference type="Pfam" id="PF01978"/>
    </source>
</evidence>
<dbReference type="Proteomes" id="UP000589516">
    <property type="component" value="Unassembled WGS sequence"/>
</dbReference>
<dbReference type="Gene3D" id="1.10.10.10">
    <property type="entry name" value="Winged helix-like DNA-binding domain superfamily/Winged helix DNA-binding domain"/>
    <property type="match status" value="1"/>
</dbReference>
<proteinExistence type="predicted"/>
<evidence type="ECO:0000313" key="2">
    <source>
        <dbReference type="EMBL" id="HIG62935.1"/>
    </source>
</evidence>
<dbReference type="InterPro" id="IPR036388">
    <property type="entry name" value="WH-like_DNA-bd_sf"/>
</dbReference>
<comment type="caution">
    <text evidence="2">The sequence shown here is derived from an EMBL/GenBank/DDBJ whole genome shotgun (WGS) entry which is preliminary data.</text>
</comment>
<dbReference type="InterPro" id="IPR051797">
    <property type="entry name" value="TrmB-like"/>
</dbReference>
<dbReference type="AlphaFoldDB" id="A0A7C7ZCK7"/>
<reference evidence="3" key="1">
    <citation type="journal article" date="2019" name="bioRxiv">
        <title>Genome diversification in globally distributed novel marine Proteobacteria is linked to environmental adaptation.</title>
        <authorList>
            <person name="Zhou Z."/>
            <person name="Tran P.Q."/>
            <person name="Kieft K."/>
            <person name="Anantharaman K."/>
        </authorList>
    </citation>
    <scope>NUCLEOTIDE SEQUENCE [LARGE SCALE GENOMIC DNA]</scope>
</reference>
<accession>A0A7C7ZCK7</accession>